<organism evidence="2 4">
    <name type="scientific">Durusdinium trenchii</name>
    <dbReference type="NCBI Taxonomy" id="1381693"/>
    <lineage>
        <taxon>Eukaryota</taxon>
        <taxon>Sar</taxon>
        <taxon>Alveolata</taxon>
        <taxon>Dinophyceae</taxon>
        <taxon>Suessiales</taxon>
        <taxon>Symbiodiniaceae</taxon>
        <taxon>Durusdinium</taxon>
    </lineage>
</organism>
<gene>
    <name evidence="2" type="ORF">SCF082_LOCUS38841</name>
    <name evidence="3" type="ORF">SCF082_LOCUS38915</name>
</gene>
<accession>A0ABP0Q3Q7</accession>
<feature type="compositionally biased region" description="Basic and acidic residues" evidence="1">
    <location>
        <begin position="233"/>
        <end position="248"/>
    </location>
</feature>
<feature type="compositionally biased region" description="Basic residues" evidence="1">
    <location>
        <begin position="272"/>
        <end position="286"/>
    </location>
</feature>
<keyword evidence="4" id="KW-1185">Reference proteome</keyword>
<reference evidence="2 4" key="1">
    <citation type="submission" date="2024-02" db="EMBL/GenBank/DDBJ databases">
        <authorList>
            <person name="Chen Y."/>
            <person name="Shah S."/>
            <person name="Dougan E. K."/>
            <person name="Thang M."/>
            <person name="Chan C."/>
        </authorList>
    </citation>
    <scope>NUCLEOTIDE SEQUENCE [LARGE SCALE GENOMIC DNA]</scope>
</reference>
<name>A0ABP0Q3Q7_9DINO</name>
<dbReference type="EMBL" id="CAXAMM010038895">
    <property type="protein sequence ID" value="CAK9081829.1"/>
    <property type="molecule type" value="Genomic_DNA"/>
</dbReference>
<evidence type="ECO:0000256" key="1">
    <source>
        <dbReference type="SAM" id="MobiDB-lite"/>
    </source>
</evidence>
<comment type="caution">
    <text evidence="2">The sequence shown here is derived from an EMBL/GenBank/DDBJ whole genome shotgun (WGS) entry which is preliminary data.</text>
</comment>
<evidence type="ECO:0000313" key="3">
    <source>
        <dbReference type="EMBL" id="CAK9081829.1"/>
    </source>
</evidence>
<evidence type="ECO:0000313" key="2">
    <source>
        <dbReference type="EMBL" id="CAK9081635.1"/>
    </source>
</evidence>
<dbReference type="EMBL" id="CAXAMM010038873">
    <property type="protein sequence ID" value="CAK9081635.1"/>
    <property type="molecule type" value="Genomic_DNA"/>
</dbReference>
<proteinExistence type="predicted"/>
<feature type="compositionally biased region" description="Basic and acidic residues" evidence="1">
    <location>
        <begin position="151"/>
        <end position="170"/>
    </location>
</feature>
<evidence type="ECO:0000313" key="4">
    <source>
        <dbReference type="Proteomes" id="UP001642464"/>
    </source>
</evidence>
<sequence>MSKGGARHTAKPEVDEGLLVSLFSEQRSLLQHMGSYERISRSQACNPKGLIDLLPLTKGLVKLEPTCEIHTQCLRKALFQVLLEHPALNNTQFSGAVWVGLKVERLGVLQYHMRRLANSSLQSCAARLTGGDLQQLQEVINMIVKKEQPALVERAEEPEPQPKKLKKEISDVSLDSSGLPRCFATPEQEKSQCLPLSKGGESNEEEREEGPLTKGGGIPSFLKQRPGQLAAKAAKEHEPMDLKKDLGIAKRPASKKKDKKPSTGGSLTKGSPKAKKGKVKKKKKQKAPADHAASTRKPWTKLRVTTPKKPPWRTYICGTTVPGGKGKLPLIVETTKVGHRLYLDIMAEIKRRLITEHLTKAEALDLRAHLYNTW</sequence>
<dbReference type="Proteomes" id="UP001642464">
    <property type="component" value="Unassembled WGS sequence"/>
</dbReference>
<protein>
    <submittedName>
        <fullName evidence="2">Uncharacterized protein</fullName>
    </submittedName>
</protein>
<feature type="region of interest" description="Disordered" evidence="1">
    <location>
        <begin position="151"/>
        <end position="299"/>
    </location>
</feature>